<evidence type="ECO:0000313" key="1">
    <source>
        <dbReference type="EMBL" id="CAA2145099.1"/>
    </source>
</evidence>
<gene>
    <name evidence="1" type="ORF">MBLL_04220</name>
</gene>
<proteinExistence type="predicted"/>
<organism evidence="1">
    <name type="scientific">Methylobacterium bullatum</name>
    <dbReference type="NCBI Taxonomy" id="570505"/>
    <lineage>
        <taxon>Bacteria</taxon>
        <taxon>Pseudomonadati</taxon>
        <taxon>Pseudomonadota</taxon>
        <taxon>Alphaproteobacteria</taxon>
        <taxon>Hyphomicrobiales</taxon>
        <taxon>Methylobacteriaceae</taxon>
        <taxon>Methylobacterium</taxon>
    </lineage>
</organism>
<reference evidence="1" key="1">
    <citation type="submission" date="2019-12" db="EMBL/GenBank/DDBJ databases">
        <authorList>
            <person name="Cremers G."/>
        </authorList>
    </citation>
    <scope>NUCLEOTIDE SEQUENCE</scope>
    <source>
        <strain evidence="1">Mbul2</strain>
    </source>
</reference>
<protein>
    <submittedName>
        <fullName evidence="1">Uncharacterized protein</fullName>
    </submittedName>
</protein>
<accession>A0A679JWV3</accession>
<sequence>MDQLRSATRKEMPAGSTEGQRLADAHIAFMAWKRGLSDGEPFMATISDMWSENGLIERFWHFSMVLNGV</sequence>
<dbReference type="EMBL" id="LR743511">
    <property type="protein sequence ID" value="CAA2145099.1"/>
    <property type="molecule type" value="Genomic_DNA"/>
</dbReference>
<name>A0A679JWV3_9HYPH</name>
<dbReference type="RefSeq" id="WP_339163511.1">
    <property type="nucleotide sequence ID" value="NZ_LR743511.1"/>
</dbReference>
<dbReference type="AlphaFoldDB" id="A0A679JWV3"/>